<feature type="signal peptide" evidence="1">
    <location>
        <begin position="1"/>
        <end position="17"/>
    </location>
</feature>
<dbReference type="EMBL" id="CP069025">
    <property type="protein sequence ID" value="QRC93189.1"/>
    <property type="molecule type" value="Genomic_DNA"/>
</dbReference>
<dbReference type="InterPro" id="IPR001283">
    <property type="entry name" value="CRISP-related"/>
</dbReference>
<dbReference type="Pfam" id="PF00188">
    <property type="entry name" value="CAP"/>
    <property type="match status" value="1"/>
</dbReference>
<sequence>MLLTTLTSLLLLSFASADDTTQYTSDDQFESTILNITNSYRQQHNATSLSWNSTLASFASDHSSDCKFAHSGGPYGENLASGYPNVTSSIKAWGHERTQYDFQKGDFDTATGHFSQLVWKGTEQVGCGRTNCTGKGDAPGWFLVCEYYPGGNVLGQFKENVQSQIMGAVGDVPDDRGAAGGLGVTRGWVVLVGVVSLLVV</sequence>
<dbReference type="InterPro" id="IPR014044">
    <property type="entry name" value="CAP_dom"/>
</dbReference>
<dbReference type="FunFam" id="3.40.33.10:FF:000031">
    <property type="entry name" value="Extracellular SCP domain-containing protein Pry1"/>
    <property type="match status" value="1"/>
</dbReference>
<dbReference type="InterPro" id="IPR018244">
    <property type="entry name" value="Allrgn_V5/Tpx1_CS"/>
</dbReference>
<feature type="chain" id="PRO_5034593984" description="SCP domain-containing protein" evidence="1">
    <location>
        <begin position="18"/>
        <end position="200"/>
    </location>
</feature>
<dbReference type="RefSeq" id="XP_001794002.1">
    <property type="nucleotide sequence ID" value="XM_001793950.1"/>
</dbReference>
<keyword evidence="4" id="KW-1185">Reference proteome</keyword>
<dbReference type="SUPFAM" id="SSF55797">
    <property type="entry name" value="PR-1-like"/>
    <property type="match status" value="1"/>
</dbReference>
<dbReference type="Proteomes" id="UP000663193">
    <property type="component" value="Chromosome 3"/>
</dbReference>
<dbReference type="GO" id="GO:0005576">
    <property type="term" value="C:extracellular region"/>
    <property type="evidence" value="ECO:0007669"/>
    <property type="project" value="InterPro"/>
</dbReference>
<dbReference type="SMART" id="SM00198">
    <property type="entry name" value="SCP"/>
    <property type="match status" value="1"/>
</dbReference>
<dbReference type="Gene3D" id="3.40.33.10">
    <property type="entry name" value="CAP"/>
    <property type="match status" value="1"/>
</dbReference>
<evidence type="ECO:0000256" key="1">
    <source>
        <dbReference type="SAM" id="SignalP"/>
    </source>
</evidence>
<proteinExistence type="predicted"/>
<feature type="domain" description="SCP" evidence="2">
    <location>
        <begin position="28"/>
        <end position="155"/>
    </location>
</feature>
<dbReference type="OrthoDB" id="337038at2759"/>
<dbReference type="KEGG" id="pno:SNOG_03437"/>
<dbReference type="InterPro" id="IPR035940">
    <property type="entry name" value="CAP_sf"/>
</dbReference>
<protein>
    <recommendedName>
        <fullName evidence="2">SCP domain-containing protein</fullName>
    </recommendedName>
</protein>
<name>A0A7U2EUF3_PHANO</name>
<dbReference type="PANTHER" id="PTHR10334">
    <property type="entry name" value="CYSTEINE-RICH SECRETORY PROTEIN-RELATED"/>
    <property type="match status" value="1"/>
</dbReference>
<reference evidence="4" key="1">
    <citation type="journal article" date="2021" name="BMC Genomics">
        <title>Chromosome-level genome assembly and manually-curated proteome of model necrotroph Parastagonospora nodorum Sn15 reveals a genome-wide trove of candidate effector homologs, and redundancy of virulence-related functions within an accessory chromosome.</title>
        <authorList>
            <person name="Bertazzoni S."/>
            <person name="Jones D.A.B."/>
            <person name="Phan H.T."/>
            <person name="Tan K.-C."/>
            <person name="Hane J.K."/>
        </authorList>
    </citation>
    <scope>NUCLEOTIDE SEQUENCE [LARGE SCALE GENOMIC DNA]</scope>
    <source>
        <strain evidence="4">SN15 / ATCC MYA-4574 / FGSC 10173)</strain>
    </source>
</reference>
<evidence type="ECO:0000313" key="4">
    <source>
        <dbReference type="Proteomes" id="UP000663193"/>
    </source>
</evidence>
<dbReference type="PRINTS" id="PR00837">
    <property type="entry name" value="V5TPXLIKE"/>
</dbReference>
<evidence type="ECO:0000313" key="3">
    <source>
        <dbReference type="EMBL" id="QRC93189.1"/>
    </source>
</evidence>
<gene>
    <name evidence="3" type="ORF">JI435_034370</name>
</gene>
<evidence type="ECO:0000259" key="2">
    <source>
        <dbReference type="SMART" id="SM00198"/>
    </source>
</evidence>
<dbReference type="AlphaFoldDB" id="A0A7U2EUF3"/>
<dbReference type="VEuPathDB" id="FungiDB:JI435_034370"/>
<keyword evidence="1" id="KW-0732">Signal</keyword>
<dbReference type="PROSITE" id="PS01009">
    <property type="entry name" value="CRISP_1"/>
    <property type="match status" value="1"/>
</dbReference>
<accession>A0A7U2EUF3</accession>
<organism evidence="3 4">
    <name type="scientific">Phaeosphaeria nodorum (strain SN15 / ATCC MYA-4574 / FGSC 10173)</name>
    <name type="common">Glume blotch fungus</name>
    <name type="synonym">Parastagonospora nodorum</name>
    <dbReference type="NCBI Taxonomy" id="321614"/>
    <lineage>
        <taxon>Eukaryota</taxon>
        <taxon>Fungi</taxon>
        <taxon>Dikarya</taxon>
        <taxon>Ascomycota</taxon>
        <taxon>Pezizomycotina</taxon>
        <taxon>Dothideomycetes</taxon>
        <taxon>Pleosporomycetidae</taxon>
        <taxon>Pleosporales</taxon>
        <taxon>Pleosporineae</taxon>
        <taxon>Phaeosphaeriaceae</taxon>
        <taxon>Parastagonospora</taxon>
    </lineage>
</organism>